<dbReference type="SUPFAM" id="SSF47384">
    <property type="entry name" value="Homodimeric domain of signal transducing histidine kinase"/>
    <property type="match status" value="1"/>
</dbReference>
<evidence type="ECO:0000256" key="4">
    <source>
        <dbReference type="ARBA" id="ARBA00022553"/>
    </source>
</evidence>
<dbReference type="InterPro" id="IPR036890">
    <property type="entry name" value="HATPase_C_sf"/>
</dbReference>
<keyword evidence="5" id="KW-0808">Transferase</keyword>
<evidence type="ECO:0000256" key="7">
    <source>
        <dbReference type="SAM" id="Phobius"/>
    </source>
</evidence>
<dbReference type="GO" id="GO:0006355">
    <property type="term" value="P:regulation of DNA-templated transcription"/>
    <property type="evidence" value="ECO:0007669"/>
    <property type="project" value="InterPro"/>
</dbReference>
<dbReference type="SMART" id="SM00387">
    <property type="entry name" value="HATPase_c"/>
    <property type="match status" value="1"/>
</dbReference>
<dbReference type="PATRIC" id="fig|1238182.3.peg.789"/>
<dbReference type="Pfam" id="PF00672">
    <property type="entry name" value="HAMP"/>
    <property type="match status" value="1"/>
</dbReference>
<dbReference type="Pfam" id="PF00989">
    <property type="entry name" value="PAS"/>
    <property type="match status" value="1"/>
</dbReference>
<evidence type="ECO:0000313" key="11">
    <source>
        <dbReference type="EMBL" id="EKV31977.1"/>
    </source>
</evidence>
<dbReference type="SUPFAM" id="SSF158472">
    <property type="entry name" value="HAMP domain-like"/>
    <property type="match status" value="1"/>
</dbReference>
<dbReference type="Gene3D" id="1.10.287.130">
    <property type="match status" value="1"/>
</dbReference>
<dbReference type="eggNOG" id="COG5002">
    <property type="taxonomic scope" value="Bacteria"/>
</dbReference>
<proteinExistence type="predicted"/>
<dbReference type="InterPro" id="IPR000014">
    <property type="entry name" value="PAS"/>
</dbReference>
<dbReference type="Gene3D" id="3.30.565.10">
    <property type="entry name" value="Histidine kinase-like ATPase, C-terminal domain"/>
    <property type="match status" value="1"/>
</dbReference>
<dbReference type="Gene3D" id="6.10.340.10">
    <property type="match status" value="1"/>
</dbReference>
<evidence type="ECO:0000259" key="8">
    <source>
        <dbReference type="PROSITE" id="PS50109"/>
    </source>
</evidence>
<dbReference type="InterPro" id="IPR035965">
    <property type="entry name" value="PAS-like_dom_sf"/>
</dbReference>
<gene>
    <name evidence="11" type="ORF">C882_3041</name>
</gene>
<dbReference type="EC" id="2.7.13.3" evidence="3"/>
<dbReference type="GO" id="GO:0000155">
    <property type="term" value="F:phosphorelay sensor kinase activity"/>
    <property type="evidence" value="ECO:0007669"/>
    <property type="project" value="InterPro"/>
</dbReference>
<dbReference type="Pfam" id="PF00512">
    <property type="entry name" value="HisKA"/>
    <property type="match status" value="1"/>
</dbReference>
<evidence type="ECO:0000259" key="10">
    <source>
        <dbReference type="PROSITE" id="PS50885"/>
    </source>
</evidence>
<dbReference type="CDD" id="cd00130">
    <property type="entry name" value="PAS"/>
    <property type="match status" value="1"/>
</dbReference>
<evidence type="ECO:0000259" key="9">
    <source>
        <dbReference type="PROSITE" id="PS50112"/>
    </source>
</evidence>
<name>K9H319_9PROT</name>
<dbReference type="CDD" id="cd06225">
    <property type="entry name" value="HAMP"/>
    <property type="match status" value="1"/>
</dbReference>
<dbReference type="Gene3D" id="3.30.450.20">
    <property type="entry name" value="PAS domain"/>
    <property type="match status" value="2"/>
</dbReference>
<feature type="domain" description="Histidine kinase" evidence="8">
    <location>
        <begin position="503"/>
        <end position="726"/>
    </location>
</feature>
<dbReference type="PANTHER" id="PTHR43047:SF64">
    <property type="entry name" value="HISTIDINE KINASE CONTAINING CHEY-HOMOLOGOUS RECEIVER DOMAIN AND PAS DOMAIN-RELATED"/>
    <property type="match status" value="1"/>
</dbReference>
<feature type="transmembrane region" description="Helical" evidence="7">
    <location>
        <begin position="283"/>
        <end position="301"/>
    </location>
</feature>
<evidence type="ECO:0000256" key="2">
    <source>
        <dbReference type="ARBA" id="ARBA00004370"/>
    </source>
</evidence>
<keyword evidence="7" id="KW-1133">Transmembrane helix</keyword>
<comment type="catalytic activity">
    <reaction evidence="1">
        <text>ATP + protein L-histidine = ADP + protein N-phospho-L-histidine.</text>
        <dbReference type="EC" id="2.7.13.3"/>
    </reaction>
</comment>
<dbReference type="GO" id="GO:0016020">
    <property type="term" value="C:membrane"/>
    <property type="evidence" value="ECO:0007669"/>
    <property type="project" value="UniProtKB-SubCell"/>
</dbReference>
<evidence type="ECO:0000256" key="1">
    <source>
        <dbReference type="ARBA" id="ARBA00000085"/>
    </source>
</evidence>
<feature type="domain" description="PAS" evidence="9">
    <location>
        <begin position="362"/>
        <end position="406"/>
    </location>
</feature>
<keyword evidence="7" id="KW-0472">Membrane</keyword>
<protein>
    <recommendedName>
        <fullName evidence="3">histidine kinase</fullName>
        <ecNumber evidence="3">2.7.13.3</ecNumber>
    </recommendedName>
</protein>
<comment type="subcellular location">
    <subcellularLocation>
        <location evidence="2">Membrane</location>
    </subcellularLocation>
</comment>
<feature type="transmembrane region" description="Helical" evidence="7">
    <location>
        <begin position="16"/>
        <end position="36"/>
    </location>
</feature>
<dbReference type="InterPro" id="IPR003660">
    <property type="entry name" value="HAMP_dom"/>
</dbReference>
<dbReference type="PROSITE" id="PS50109">
    <property type="entry name" value="HIS_KIN"/>
    <property type="match status" value="1"/>
</dbReference>
<dbReference type="SUPFAM" id="SSF55874">
    <property type="entry name" value="ATPase domain of HSP90 chaperone/DNA topoisomerase II/histidine kinase"/>
    <property type="match status" value="1"/>
</dbReference>
<dbReference type="Proteomes" id="UP000009881">
    <property type="component" value="Unassembled WGS sequence"/>
</dbReference>
<comment type="caution">
    <text evidence="11">The sequence shown here is derived from an EMBL/GenBank/DDBJ whole genome shotgun (WGS) entry which is preliminary data.</text>
</comment>
<dbReference type="EMBL" id="ANHY01000004">
    <property type="protein sequence ID" value="EKV31977.1"/>
    <property type="molecule type" value="Genomic_DNA"/>
</dbReference>
<dbReference type="InterPro" id="IPR036097">
    <property type="entry name" value="HisK_dim/P_sf"/>
</dbReference>
<dbReference type="RefSeq" id="WP_009539238.1">
    <property type="nucleotide sequence ID" value="NZ_ANHY01000004.1"/>
</dbReference>
<accession>K9H319</accession>
<evidence type="ECO:0000313" key="12">
    <source>
        <dbReference type="Proteomes" id="UP000009881"/>
    </source>
</evidence>
<dbReference type="AlphaFoldDB" id="K9H319"/>
<dbReference type="CDD" id="cd00082">
    <property type="entry name" value="HisKA"/>
    <property type="match status" value="1"/>
</dbReference>
<dbReference type="NCBIfam" id="TIGR00229">
    <property type="entry name" value="sensory_box"/>
    <property type="match status" value="1"/>
</dbReference>
<dbReference type="PROSITE" id="PS50112">
    <property type="entry name" value="PAS"/>
    <property type="match status" value="1"/>
</dbReference>
<dbReference type="InterPro" id="IPR003661">
    <property type="entry name" value="HisK_dim/P_dom"/>
</dbReference>
<keyword evidence="12" id="KW-1185">Reference proteome</keyword>
<reference evidence="11 12" key="1">
    <citation type="journal article" date="2013" name="Genome Announc.">
        <title>Draft Genome Sequence of an Alphaproteobacterium, Caenispirillum salinarum AK4(T), Isolated from a Solar Saltern.</title>
        <authorList>
            <person name="Khatri I."/>
            <person name="Singh A."/>
            <person name="Korpole S."/>
            <person name="Pinnaka A.K."/>
            <person name="Subramanian S."/>
        </authorList>
    </citation>
    <scope>NUCLEOTIDE SEQUENCE [LARGE SCALE GENOMIC DNA]</scope>
    <source>
        <strain evidence="11 12">AK4</strain>
    </source>
</reference>
<dbReference type="STRING" id="1238182.C882_3041"/>
<sequence length="744" mass="77443">MRPPSAVFLRTSRTTLFWFALAVIVPVVVLGVYNGLEGRRHALDQAGLEAARLAAAVAEQHRSLVESVHALMVLTARDDAIVGEGGAACTELLSTMADRSPLVSGLARAAGDGRVDCAAGSFGAVLSAPETSAMGNATLTGAFSSGPGFVPPQGERALVPFALPLAAVDAEGLPLYLIANINLAWLQARIDRLEAPPDSLILVTDHDNAIITTAPHRPDLIGRRLPRGAEVGGDGAAVAEATLETGRPRVVAVRDFQDGVRVAVALDRRAVLAAADAAFGRNVGLLIVVAILSLVMANVIGDRAFVAPLRRLTRAAGAMADGNLASRAGHNPTAAGEIRDLAATFDAMADRLQRREMDLTTANGRLSAVIDAAQDGILTIDGNGIIRAANPAGARMLGYGEGDLNGMPVTALMEDTPRNRRLMALVAAGRHGGGYRREITARHRAAGGLPVRVTLGRYDDAHGPRFVAVVHDVSGEKRQQAELERAREAAEQASAAKSAFLATMSHELRTPLNAILGFSETIRDRVLGPDPDGRFYAPYAGHIHDAGTHLLTLINDILDLSKLEAGKMDIRPEPTPCGSLAESALLLVSGLADRRGVHVSADIPPGLPPVMVDPRAGKQMLVNLLSNALRFTDAGGRVEVRARAAGPEHVALTVRDTGIGMTPEQLDQALEAFGQVSEGARRVEAGGTGLGLPLVKALAELHGGRFHISSTKGEGTAVTVVLASAAPDATTGVRVGASTADAGT</sequence>
<keyword evidence="7" id="KW-0812">Transmembrane</keyword>
<dbReference type="InterPro" id="IPR003594">
    <property type="entry name" value="HATPase_dom"/>
</dbReference>
<dbReference type="SMART" id="SM00388">
    <property type="entry name" value="HisKA"/>
    <property type="match status" value="1"/>
</dbReference>
<organism evidence="11 12">
    <name type="scientific">Caenispirillum salinarum AK4</name>
    <dbReference type="NCBI Taxonomy" id="1238182"/>
    <lineage>
        <taxon>Bacteria</taxon>
        <taxon>Pseudomonadati</taxon>
        <taxon>Pseudomonadota</taxon>
        <taxon>Alphaproteobacteria</taxon>
        <taxon>Rhodospirillales</taxon>
        <taxon>Novispirillaceae</taxon>
        <taxon>Caenispirillum</taxon>
    </lineage>
</organism>
<dbReference type="OrthoDB" id="9813151at2"/>
<dbReference type="InterPro" id="IPR005467">
    <property type="entry name" value="His_kinase_dom"/>
</dbReference>
<evidence type="ECO:0000256" key="6">
    <source>
        <dbReference type="ARBA" id="ARBA00022777"/>
    </source>
</evidence>
<dbReference type="PROSITE" id="PS50885">
    <property type="entry name" value="HAMP"/>
    <property type="match status" value="1"/>
</dbReference>
<evidence type="ECO:0000256" key="3">
    <source>
        <dbReference type="ARBA" id="ARBA00012438"/>
    </source>
</evidence>
<keyword evidence="4" id="KW-0597">Phosphoprotein</keyword>
<dbReference type="SMART" id="SM00304">
    <property type="entry name" value="HAMP"/>
    <property type="match status" value="1"/>
</dbReference>
<feature type="domain" description="HAMP" evidence="10">
    <location>
        <begin position="303"/>
        <end position="357"/>
    </location>
</feature>
<dbReference type="InterPro" id="IPR004358">
    <property type="entry name" value="Sig_transdc_His_kin-like_C"/>
</dbReference>
<dbReference type="PANTHER" id="PTHR43047">
    <property type="entry name" value="TWO-COMPONENT HISTIDINE PROTEIN KINASE"/>
    <property type="match status" value="1"/>
</dbReference>
<dbReference type="SMART" id="SM00091">
    <property type="entry name" value="PAS"/>
    <property type="match status" value="1"/>
</dbReference>
<dbReference type="PRINTS" id="PR00344">
    <property type="entry name" value="BCTRLSENSOR"/>
</dbReference>
<keyword evidence="6" id="KW-0418">Kinase</keyword>
<dbReference type="SUPFAM" id="SSF55785">
    <property type="entry name" value="PYP-like sensor domain (PAS domain)"/>
    <property type="match status" value="1"/>
</dbReference>
<evidence type="ECO:0000256" key="5">
    <source>
        <dbReference type="ARBA" id="ARBA00022679"/>
    </source>
</evidence>
<dbReference type="Pfam" id="PF02518">
    <property type="entry name" value="HATPase_c"/>
    <property type="match status" value="1"/>
</dbReference>
<dbReference type="InterPro" id="IPR013767">
    <property type="entry name" value="PAS_fold"/>
</dbReference>